<dbReference type="Gene3D" id="3.30.70.3040">
    <property type="match status" value="1"/>
</dbReference>
<comment type="subunit">
    <text evidence="4">Forms a membrane-associated complex with FtsE.</text>
</comment>
<dbReference type="InterPro" id="IPR003838">
    <property type="entry name" value="ABC3_permease_C"/>
</dbReference>
<keyword evidence="11 12" id="KW-0131">Cell cycle</keyword>
<keyword evidence="8 13" id="KW-0812">Transmembrane</keyword>
<keyword evidence="7 12" id="KW-0132">Cell division</keyword>
<dbReference type="AlphaFoldDB" id="K6WD27"/>
<evidence type="ECO:0000313" key="16">
    <source>
        <dbReference type="EMBL" id="GAB97185.1"/>
    </source>
</evidence>
<comment type="function">
    <text evidence="1">Part of the ABC transporter FtsEX involved in cellular division.</text>
</comment>
<dbReference type="PIRSF" id="PIRSF003097">
    <property type="entry name" value="FtsX"/>
    <property type="match status" value="1"/>
</dbReference>
<feature type="domain" description="FtsX extracellular" evidence="15">
    <location>
        <begin position="57"/>
        <end position="160"/>
    </location>
</feature>
<organism evidence="16 17">
    <name type="scientific">Kineosphaera limosa NBRC 100340</name>
    <dbReference type="NCBI Taxonomy" id="1184609"/>
    <lineage>
        <taxon>Bacteria</taxon>
        <taxon>Bacillati</taxon>
        <taxon>Actinomycetota</taxon>
        <taxon>Actinomycetes</taxon>
        <taxon>Micrococcales</taxon>
        <taxon>Dermatophilaceae</taxon>
        <taxon>Kineosphaera</taxon>
    </lineage>
</organism>
<protein>
    <recommendedName>
        <fullName evidence="5 12">Cell division protein FtsX</fullName>
    </recommendedName>
</protein>
<dbReference type="RefSeq" id="WP_006593717.1">
    <property type="nucleotide sequence ID" value="NZ_BAHD01000059.1"/>
</dbReference>
<evidence type="ECO:0000256" key="12">
    <source>
        <dbReference type="PIRNR" id="PIRNR003097"/>
    </source>
</evidence>
<comment type="caution">
    <text evidence="16">The sequence shown here is derived from an EMBL/GenBank/DDBJ whole genome shotgun (WGS) entry which is preliminary data.</text>
</comment>
<accession>K6WD27</accession>
<feature type="transmembrane region" description="Helical" evidence="13">
    <location>
        <begin position="180"/>
        <end position="200"/>
    </location>
</feature>
<reference evidence="16 17" key="1">
    <citation type="submission" date="2012-08" db="EMBL/GenBank/DDBJ databases">
        <title>Whole genome shotgun sequence of Kineosphaera limosa NBRC 100340.</title>
        <authorList>
            <person name="Yoshida I."/>
            <person name="Isaki S."/>
            <person name="Hosoyama A."/>
            <person name="Tsuchikane K."/>
            <person name="Katsumata H."/>
            <person name="Ando Y."/>
            <person name="Ohji S."/>
            <person name="Hamada M."/>
            <person name="Tamura T."/>
            <person name="Yamazoe A."/>
            <person name="Yamazaki S."/>
            <person name="Fujita N."/>
        </authorList>
    </citation>
    <scope>NUCLEOTIDE SEQUENCE [LARGE SCALE GENOMIC DNA]</scope>
    <source>
        <strain evidence="16 17">NBRC 100340</strain>
    </source>
</reference>
<keyword evidence="17" id="KW-1185">Reference proteome</keyword>
<comment type="similarity">
    <text evidence="3 12">Belongs to the ABC-4 integral membrane protein family. FtsX subfamily.</text>
</comment>
<evidence type="ECO:0000256" key="2">
    <source>
        <dbReference type="ARBA" id="ARBA00004651"/>
    </source>
</evidence>
<evidence type="ECO:0000256" key="3">
    <source>
        <dbReference type="ARBA" id="ARBA00007379"/>
    </source>
</evidence>
<sequence>MMRPAFLLAEVGTGLRRSASMATSIIVVTMVSLFFLGIGLLAGRQVEAAKGYWYDRVEVSIFLCTAKSNEPACADGAVTAQQQQDIAALLDDMAPTIAGYEFETQDQAYARFREQFANNPTFAETPKEAIPAAFRVKLANPEDYHVVATAFQTQPGVATVRDIREVLEPLFSALDLLRRAAWALAAVMLLCSVLLVSTAIRQVAWSRRRETSIKRIVGASATAIRLPFIVETLLASAVGVGLSVGSLWALSTYGISALGQRFRDFAWVGTADVWAVSPILAAVALGLTIIASWMAVTRHVRV</sequence>
<name>K6WD27_9MICO</name>
<evidence type="ECO:0000256" key="4">
    <source>
        <dbReference type="ARBA" id="ARBA00011160"/>
    </source>
</evidence>
<evidence type="ECO:0000259" key="15">
    <source>
        <dbReference type="Pfam" id="PF18075"/>
    </source>
</evidence>
<feature type="transmembrane region" description="Helical" evidence="13">
    <location>
        <begin position="233"/>
        <end position="255"/>
    </location>
</feature>
<feature type="domain" description="ABC3 transporter permease C-terminal" evidence="14">
    <location>
        <begin position="183"/>
        <end position="297"/>
    </location>
</feature>
<dbReference type="InterPro" id="IPR040690">
    <property type="entry name" value="FtsX_ECD"/>
</dbReference>
<dbReference type="InterPro" id="IPR004513">
    <property type="entry name" value="FtsX"/>
</dbReference>
<keyword evidence="6 12" id="KW-1003">Cell membrane</keyword>
<dbReference type="GO" id="GO:0005886">
    <property type="term" value="C:plasma membrane"/>
    <property type="evidence" value="ECO:0007669"/>
    <property type="project" value="UniProtKB-SubCell"/>
</dbReference>
<dbReference type="eggNOG" id="COG2177">
    <property type="taxonomic scope" value="Bacteria"/>
</dbReference>
<dbReference type="EMBL" id="BAHD01000059">
    <property type="protein sequence ID" value="GAB97185.1"/>
    <property type="molecule type" value="Genomic_DNA"/>
</dbReference>
<dbReference type="NCBIfam" id="NF038346">
    <property type="entry name" value="FtsX_actino"/>
    <property type="match status" value="1"/>
</dbReference>
<dbReference type="GO" id="GO:0051301">
    <property type="term" value="P:cell division"/>
    <property type="evidence" value="ECO:0007669"/>
    <property type="project" value="UniProtKB-KW"/>
</dbReference>
<dbReference type="STRING" id="1184609.KILIM_059_00040"/>
<keyword evidence="9 13" id="KW-1133">Transmembrane helix</keyword>
<evidence type="ECO:0000256" key="1">
    <source>
        <dbReference type="ARBA" id="ARBA00003552"/>
    </source>
</evidence>
<evidence type="ECO:0000256" key="11">
    <source>
        <dbReference type="ARBA" id="ARBA00023306"/>
    </source>
</evidence>
<feature type="transmembrane region" description="Helical" evidence="13">
    <location>
        <begin position="21"/>
        <end position="42"/>
    </location>
</feature>
<evidence type="ECO:0000256" key="13">
    <source>
        <dbReference type="SAM" id="Phobius"/>
    </source>
</evidence>
<dbReference type="OrthoDB" id="9812531at2"/>
<evidence type="ECO:0000256" key="5">
    <source>
        <dbReference type="ARBA" id="ARBA00021907"/>
    </source>
</evidence>
<proteinExistence type="inferred from homology"/>
<comment type="subcellular location">
    <subcellularLocation>
        <location evidence="2">Cell membrane</location>
        <topology evidence="2">Multi-pass membrane protein</topology>
    </subcellularLocation>
</comment>
<dbReference type="Pfam" id="PF18075">
    <property type="entry name" value="FtsX_ECD"/>
    <property type="match status" value="1"/>
</dbReference>
<gene>
    <name evidence="16" type="primary">ftsX</name>
    <name evidence="16" type="ORF">KILIM_059_00040</name>
</gene>
<evidence type="ECO:0000256" key="6">
    <source>
        <dbReference type="ARBA" id="ARBA00022475"/>
    </source>
</evidence>
<dbReference type="Proteomes" id="UP000008366">
    <property type="component" value="Unassembled WGS sequence"/>
</dbReference>
<keyword evidence="10 12" id="KW-0472">Membrane</keyword>
<evidence type="ECO:0000256" key="8">
    <source>
        <dbReference type="ARBA" id="ARBA00022692"/>
    </source>
</evidence>
<evidence type="ECO:0000256" key="9">
    <source>
        <dbReference type="ARBA" id="ARBA00022989"/>
    </source>
</evidence>
<dbReference type="PANTHER" id="PTHR47755">
    <property type="entry name" value="CELL DIVISION PROTEIN FTSX"/>
    <property type="match status" value="1"/>
</dbReference>
<dbReference type="PANTHER" id="PTHR47755:SF1">
    <property type="entry name" value="CELL DIVISION PROTEIN FTSX"/>
    <property type="match status" value="1"/>
</dbReference>
<evidence type="ECO:0000313" key="17">
    <source>
        <dbReference type="Proteomes" id="UP000008366"/>
    </source>
</evidence>
<evidence type="ECO:0000256" key="10">
    <source>
        <dbReference type="ARBA" id="ARBA00023136"/>
    </source>
</evidence>
<dbReference type="Pfam" id="PF02687">
    <property type="entry name" value="FtsX"/>
    <property type="match status" value="1"/>
</dbReference>
<evidence type="ECO:0000256" key="7">
    <source>
        <dbReference type="ARBA" id="ARBA00022618"/>
    </source>
</evidence>
<feature type="transmembrane region" description="Helical" evidence="13">
    <location>
        <begin position="275"/>
        <end position="296"/>
    </location>
</feature>
<evidence type="ECO:0000259" key="14">
    <source>
        <dbReference type="Pfam" id="PF02687"/>
    </source>
</evidence>
<dbReference type="InterPro" id="IPR047929">
    <property type="entry name" value="FtsX_actino"/>
</dbReference>